<dbReference type="AlphaFoldDB" id="A0A939RTF2"/>
<feature type="transmembrane region" description="Helical" evidence="1">
    <location>
        <begin position="62"/>
        <end position="80"/>
    </location>
</feature>
<proteinExistence type="predicted"/>
<accession>A0A939RTF2</accession>
<keyword evidence="3" id="KW-1185">Reference proteome</keyword>
<evidence type="ECO:0000313" key="2">
    <source>
        <dbReference type="EMBL" id="MBO1751044.1"/>
    </source>
</evidence>
<feature type="transmembrane region" description="Helical" evidence="1">
    <location>
        <begin position="38"/>
        <end position="55"/>
    </location>
</feature>
<keyword evidence="1" id="KW-1133">Transmembrane helix</keyword>
<reference evidence="2" key="1">
    <citation type="submission" date="2021-03" db="EMBL/GenBank/DDBJ databases">
        <title>Actinotalea soli sp. nov., isolated from soil.</title>
        <authorList>
            <person name="Ping W."/>
            <person name="Zhang J."/>
        </authorList>
    </citation>
    <scope>NUCLEOTIDE SEQUENCE</scope>
    <source>
        <strain evidence="2">BY-33</strain>
    </source>
</reference>
<gene>
    <name evidence="2" type="ORF">J4G33_04430</name>
</gene>
<keyword evidence="1" id="KW-0812">Transmembrane</keyword>
<sequence length="222" mass="22318">MRGRTRAARGLAAAGFSTFVAWASHLLAGGAPPGLAGVLVPVVFASAVCVVLAGRRLSLPRLALSVAASQLLFHTLFVLGSTTAGSTTAGSATGHGHHGLLTDGSTSLSGSALLGGGAVADGSTLTSGAVLVHGPLTMWLAHLLAAVVTVAALHRGERALVGLVALGRRVVRAVTPARELLAHRPAADPRRAVLPVVGQGREHLHLLHLAAAVARRGPPRLA</sequence>
<evidence type="ECO:0000313" key="3">
    <source>
        <dbReference type="Proteomes" id="UP000664209"/>
    </source>
</evidence>
<keyword evidence="1" id="KW-0472">Membrane</keyword>
<name>A0A939RTF2_9CELL</name>
<feature type="transmembrane region" description="Helical" evidence="1">
    <location>
        <begin position="136"/>
        <end position="153"/>
    </location>
</feature>
<evidence type="ECO:0000256" key="1">
    <source>
        <dbReference type="SAM" id="Phobius"/>
    </source>
</evidence>
<organism evidence="2 3">
    <name type="scientific">Actinotalea soli</name>
    <dbReference type="NCBI Taxonomy" id="2819234"/>
    <lineage>
        <taxon>Bacteria</taxon>
        <taxon>Bacillati</taxon>
        <taxon>Actinomycetota</taxon>
        <taxon>Actinomycetes</taxon>
        <taxon>Micrococcales</taxon>
        <taxon>Cellulomonadaceae</taxon>
        <taxon>Actinotalea</taxon>
    </lineage>
</organism>
<dbReference type="RefSeq" id="WP_208054737.1">
    <property type="nucleotide sequence ID" value="NZ_JAGEMK010000002.1"/>
</dbReference>
<comment type="caution">
    <text evidence="2">The sequence shown here is derived from an EMBL/GenBank/DDBJ whole genome shotgun (WGS) entry which is preliminary data.</text>
</comment>
<dbReference type="Proteomes" id="UP000664209">
    <property type="component" value="Unassembled WGS sequence"/>
</dbReference>
<protein>
    <submittedName>
        <fullName evidence="2">Uncharacterized protein</fullName>
    </submittedName>
</protein>
<dbReference type="EMBL" id="JAGEMK010000002">
    <property type="protein sequence ID" value="MBO1751044.1"/>
    <property type="molecule type" value="Genomic_DNA"/>
</dbReference>